<dbReference type="RefSeq" id="XP_031427072.1">
    <property type="nucleotide sequence ID" value="XM_031571212.1"/>
</dbReference>
<dbReference type="Pfam" id="PF00038">
    <property type="entry name" value="Filament"/>
    <property type="match status" value="1"/>
</dbReference>
<protein>
    <recommendedName>
        <fullName evidence="1">Glial fibrillary acidic protein</fullName>
    </recommendedName>
</protein>
<dbReference type="RefSeq" id="XP_031427066.1">
    <property type="nucleotide sequence ID" value="XM_031571206.1"/>
</dbReference>
<keyword evidence="9" id="KW-1185">Reference proteome</keyword>
<dbReference type="GO" id="GO:0005200">
    <property type="term" value="F:structural constituent of cytoskeleton"/>
    <property type="evidence" value="ECO:0007669"/>
    <property type="project" value="TreeGrafter"/>
</dbReference>
<dbReference type="InterPro" id="IPR050405">
    <property type="entry name" value="Intermediate_filament"/>
</dbReference>
<dbReference type="InterPro" id="IPR006821">
    <property type="entry name" value="Intermed_filament_DNA-bd"/>
</dbReference>
<dbReference type="FunFam" id="1.20.5.1160:FF:000001">
    <property type="entry name" value="Keratin type II"/>
    <property type="match status" value="1"/>
</dbReference>
<dbReference type="PANTHER" id="PTHR45652:SF9">
    <property type="entry name" value="GLIAL FIBRILLARY ACIDIC PROTEIN"/>
    <property type="match status" value="1"/>
</dbReference>
<name>A0A6P8FUD0_CLUHA</name>
<dbReference type="RefSeq" id="XP_031427075.1">
    <property type="nucleotide sequence ID" value="XM_031571215.2"/>
</dbReference>
<dbReference type="SMART" id="SM01391">
    <property type="entry name" value="Filament"/>
    <property type="match status" value="1"/>
</dbReference>
<sequence length="457" mass="52231">MPATSPSPAPLSLPLSLCLSMENQRVQSSYRKRFGPQSSSSMGARLSGGRLSLHGSQRHLSLSSPMTLTASRLSLGSAPIIGERLDFSTDSLLKAQYRETRTNEKVEMMGLNDRFASYIEKVRFLEQQNKLLVAELNQLRGKEPSRLGDIYQEELRELRRQVDGLGSGKARLEIERDNLAGDVATLKQRLHDECALRQEADNNLNTFRQDVDEAAMSRVQLERKIDALQDEIMFLKKIHEEELRELQEQVQAQQIHVEMDVSKPDLTAALRDIRVQYESMASSNMQETEDWYRSKFSDLTDAAGRNTEALRQAKQEANEFRRQVQVLTCDLEALRGTNDSLERQLRDMEDRFAMETAGYQDSVARLEDEIHSLKEDMARHLQEYQDLLNVKLALDIEIATYRKLLEGEESRITVPVQSFANLQFRETSMDTKFSPESHVKRSIVVRTVETRDGEVSS</sequence>
<organism evidence="9 10">
    <name type="scientific">Clupea harengus</name>
    <name type="common">Atlantic herring</name>
    <dbReference type="NCBI Taxonomy" id="7950"/>
    <lineage>
        <taxon>Eukaryota</taxon>
        <taxon>Metazoa</taxon>
        <taxon>Chordata</taxon>
        <taxon>Craniata</taxon>
        <taxon>Vertebrata</taxon>
        <taxon>Euteleostomi</taxon>
        <taxon>Actinopterygii</taxon>
        <taxon>Neopterygii</taxon>
        <taxon>Teleostei</taxon>
        <taxon>Clupei</taxon>
        <taxon>Clupeiformes</taxon>
        <taxon>Clupeoidei</taxon>
        <taxon>Clupeidae</taxon>
        <taxon>Clupea</taxon>
    </lineage>
</organism>
<dbReference type="PANTHER" id="PTHR45652">
    <property type="entry name" value="GLIAL FIBRILLARY ACIDIC PROTEIN"/>
    <property type="match status" value="1"/>
</dbReference>
<dbReference type="GO" id="GO:0042995">
    <property type="term" value="C:cell projection"/>
    <property type="evidence" value="ECO:0007669"/>
    <property type="project" value="TreeGrafter"/>
</dbReference>
<dbReference type="GeneID" id="105898649"/>
<evidence type="ECO:0000256" key="5">
    <source>
        <dbReference type="RuleBase" id="RU000685"/>
    </source>
</evidence>
<dbReference type="Gene3D" id="1.20.5.500">
    <property type="entry name" value="Single helix bin"/>
    <property type="match status" value="1"/>
</dbReference>
<dbReference type="FunFam" id="1.20.5.170:FF:000002">
    <property type="entry name" value="Type I keratin KA11"/>
    <property type="match status" value="1"/>
</dbReference>
<dbReference type="PROSITE" id="PS51842">
    <property type="entry name" value="IF_ROD_2"/>
    <property type="match status" value="1"/>
</dbReference>
<dbReference type="InterPro" id="IPR018039">
    <property type="entry name" value="IF_conserved"/>
</dbReference>
<keyword evidence="3 6" id="KW-0175">Coiled coil</keyword>
<accession>A0A6P8FUD0</accession>
<evidence type="ECO:0000256" key="4">
    <source>
        <dbReference type="ARBA" id="ARBA00061646"/>
    </source>
</evidence>
<feature type="region of interest" description="Disordered" evidence="7">
    <location>
        <begin position="29"/>
        <end position="50"/>
    </location>
</feature>
<dbReference type="GO" id="GO:0005737">
    <property type="term" value="C:cytoplasm"/>
    <property type="evidence" value="ECO:0007669"/>
    <property type="project" value="TreeGrafter"/>
</dbReference>
<dbReference type="Proteomes" id="UP000515152">
    <property type="component" value="Chromosome 1"/>
</dbReference>
<evidence type="ECO:0000256" key="1">
    <source>
        <dbReference type="ARBA" id="ARBA00018571"/>
    </source>
</evidence>
<dbReference type="AlphaFoldDB" id="A0A6P8FUD0"/>
<dbReference type="Gene3D" id="1.20.5.170">
    <property type="match status" value="1"/>
</dbReference>
<evidence type="ECO:0000256" key="3">
    <source>
        <dbReference type="ARBA" id="ARBA00023054"/>
    </source>
</evidence>
<dbReference type="GO" id="GO:0005882">
    <property type="term" value="C:intermediate filament"/>
    <property type="evidence" value="ECO:0007669"/>
    <property type="project" value="UniProtKB-KW"/>
</dbReference>
<feature type="coiled-coil region" evidence="6">
    <location>
        <begin position="122"/>
        <end position="256"/>
    </location>
</feature>
<proteinExistence type="inferred from homology"/>
<evidence type="ECO:0000313" key="11">
    <source>
        <dbReference type="RefSeq" id="XP_031427072.1"/>
    </source>
</evidence>
<feature type="domain" description="IF rod" evidence="8">
    <location>
        <begin position="104"/>
        <end position="412"/>
    </location>
</feature>
<reference evidence="10 11" key="1">
    <citation type="submission" date="2025-04" db="UniProtKB">
        <authorList>
            <consortium name="RefSeq"/>
        </authorList>
    </citation>
    <scope>IDENTIFICATION</scope>
</reference>
<dbReference type="InterPro" id="IPR039008">
    <property type="entry name" value="IF_rod_dom"/>
</dbReference>
<evidence type="ECO:0000256" key="6">
    <source>
        <dbReference type="SAM" id="Coils"/>
    </source>
</evidence>
<evidence type="ECO:0000313" key="12">
    <source>
        <dbReference type="RefSeq" id="XP_031427075.1"/>
    </source>
</evidence>
<dbReference type="PROSITE" id="PS00226">
    <property type="entry name" value="IF_ROD_1"/>
    <property type="match status" value="1"/>
</dbReference>
<dbReference type="FunFam" id="1.20.5.500:FF:000001">
    <property type="entry name" value="Type II keratin 23"/>
    <property type="match status" value="1"/>
</dbReference>
<dbReference type="SUPFAM" id="SSF64593">
    <property type="entry name" value="Intermediate filament protein, coiled coil region"/>
    <property type="match status" value="2"/>
</dbReference>
<dbReference type="GO" id="GO:1904714">
    <property type="term" value="P:regulation of chaperone-mediated autophagy"/>
    <property type="evidence" value="ECO:0007669"/>
    <property type="project" value="TreeGrafter"/>
</dbReference>
<comment type="similarity">
    <text evidence="4 5">Belongs to the intermediate filament family.</text>
</comment>
<dbReference type="CTD" id="2670"/>
<dbReference type="Gene3D" id="1.20.5.1160">
    <property type="entry name" value="Vasodilator-stimulated phosphoprotein"/>
    <property type="match status" value="1"/>
</dbReference>
<dbReference type="Pfam" id="PF04732">
    <property type="entry name" value="Filament_head"/>
    <property type="match status" value="1"/>
</dbReference>
<evidence type="ECO:0000259" key="8">
    <source>
        <dbReference type="PROSITE" id="PS51842"/>
    </source>
</evidence>
<keyword evidence="2 5" id="KW-0403">Intermediate filament</keyword>
<evidence type="ECO:0000256" key="2">
    <source>
        <dbReference type="ARBA" id="ARBA00022754"/>
    </source>
</evidence>
<dbReference type="GO" id="GO:0045109">
    <property type="term" value="P:intermediate filament organization"/>
    <property type="evidence" value="ECO:0007669"/>
    <property type="project" value="TreeGrafter"/>
</dbReference>
<evidence type="ECO:0000313" key="10">
    <source>
        <dbReference type="RefSeq" id="XP_031427066.1"/>
    </source>
</evidence>
<evidence type="ECO:0000256" key="7">
    <source>
        <dbReference type="SAM" id="MobiDB-lite"/>
    </source>
</evidence>
<feature type="coiled-coil region" evidence="6">
    <location>
        <begin position="303"/>
        <end position="390"/>
    </location>
</feature>
<gene>
    <name evidence="10 11 12" type="primary">gfap</name>
</gene>
<evidence type="ECO:0000313" key="9">
    <source>
        <dbReference type="Proteomes" id="UP000515152"/>
    </source>
</evidence>